<evidence type="ECO:0000313" key="2">
    <source>
        <dbReference type="Proteomes" id="UP000003163"/>
    </source>
</evidence>
<dbReference type="Proteomes" id="UP000003163">
    <property type="component" value="Unassembled WGS sequence"/>
</dbReference>
<organism evidence="1 2">
    <name type="scientific">Edhazardia aedis (strain USNM 41457)</name>
    <name type="common">Microsporidian parasite</name>
    <dbReference type="NCBI Taxonomy" id="1003232"/>
    <lineage>
        <taxon>Eukaryota</taxon>
        <taxon>Fungi</taxon>
        <taxon>Fungi incertae sedis</taxon>
        <taxon>Microsporidia</taxon>
        <taxon>Edhazardia</taxon>
    </lineage>
</organism>
<protein>
    <submittedName>
        <fullName evidence="1">Uncharacterized protein</fullName>
    </submittedName>
</protein>
<accession>J8ZZD6</accession>
<sequence>MLEGILIYLHIFLQAGYPSGMLVKGKINNVKGIHYNQACYNTQKHIENLKNGEFEYKIDTFHDLLYGTFEIVFYELYSFNMISISVGFLKIRHSDLISHNKKLTIQLYDKKYIGMCECFVDQEMITVGSCTLSFSIFSEQNGQLIELETFYDKNLPRHRNIIKFCEKNNLFGGFYSDDRSFFDYNMNSLVRKNYTKLFNELENNGVERVKYNRRPSYIMSDILSETFKNVENKKFSLIDKDSNSYSNKDWRTNTQEIFIGPRNVTEEELKTIERSDLILEQEESDTKKSKFQRYKEEIKSKSEPYQNNNSFDMSSENMESTNISELYSEEKMFPSYLILDNTYFGEEKKINIDQSTTSFF</sequence>
<keyword evidence="2" id="KW-1185">Reference proteome</keyword>
<comment type="caution">
    <text evidence="1">The sequence shown here is derived from an EMBL/GenBank/DDBJ whole genome shotgun (WGS) entry which is preliminary data.</text>
</comment>
<dbReference type="EMBL" id="AFBI03000011">
    <property type="protein sequence ID" value="EJW05033.1"/>
    <property type="molecule type" value="Genomic_DNA"/>
</dbReference>
<dbReference type="VEuPathDB" id="MicrosporidiaDB:EDEG_00868"/>
<dbReference type="HOGENOM" id="CLU_769519_0_0_1"/>
<gene>
    <name evidence="1" type="ORF">EDEG_00868</name>
</gene>
<reference evidence="1 2" key="1">
    <citation type="submission" date="2011-08" db="EMBL/GenBank/DDBJ databases">
        <authorList>
            <person name="Liu Z.J."/>
            <person name="Shi F.L."/>
            <person name="Lu J.Q."/>
            <person name="Li M."/>
            <person name="Wang Z.L."/>
        </authorList>
    </citation>
    <scope>NUCLEOTIDE SEQUENCE [LARGE SCALE GENOMIC DNA]</scope>
    <source>
        <strain evidence="1 2">USNM 41457</strain>
    </source>
</reference>
<dbReference type="InParanoid" id="J8ZZD6"/>
<dbReference type="AlphaFoldDB" id="J8ZZD6"/>
<evidence type="ECO:0000313" key="1">
    <source>
        <dbReference type="EMBL" id="EJW05033.1"/>
    </source>
</evidence>
<reference evidence="2" key="2">
    <citation type="submission" date="2015-07" db="EMBL/GenBank/DDBJ databases">
        <title>Contrasting host-pathogen interactions and genome evolution in two generalist and specialist microsporidian pathogens of mosquitoes.</title>
        <authorList>
            <consortium name="The Broad Institute Genomics Platform"/>
            <consortium name="The Broad Institute Genome Sequencing Center for Infectious Disease"/>
            <person name="Cuomo C.A."/>
            <person name="Sanscrainte N.D."/>
            <person name="Goldberg J.M."/>
            <person name="Heiman D."/>
            <person name="Young S."/>
            <person name="Zeng Q."/>
            <person name="Becnel J.J."/>
            <person name="Birren B.W."/>
        </authorList>
    </citation>
    <scope>NUCLEOTIDE SEQUENCE [LARGE SCALE GENOMIC DNA]</scope>
    <source>
        <strain evidence="2">USNM 41457</strain>
    </source>
</reference>
<proteinExistence type="predicted"/>
<name>J8ZZD6_EDHAE</name>